<feature type="compositionally biased region" description="Low complexity" evidence="1">
    <location>
        <begin position="41"/>
        <end position="60"/>
    </location>
</feature>
<organism evidence="2 3">
    <name type="scientific">Trichomonascus ciferrii</name>
    <dbReference type="NCBI Taxonomy" id="44093"/>
    <lineage>
        <taxon>Eukaryota</taxon>
        <taxon>Fungi</taxon>
        <taxon>Dikarya</taxon>
        <taxon>Ascomycota</taxon>
        <taxon>Saccharomycotina</taxon>
        <taxon>Dipodascomycetes</taxon>
        <taxon>Dipodascales</taxon>
        <taxon>Trichomonascaceae</taxon>
        <taxon>Trichomonascus</taxon>
        <taxon>Trichomonascus ciferrii complex</taxon>
    </lineage>
</organism>
<feature type="region of interest" description="Disordered" evidence="1">
    <location>
        <begin position="1"/>
        <end position="114"/>
    </location>
</feature>
<feature type="compositionally biased region" description="Low complexity" evidence="1">
    <location>
        <begin position="1"/>
        <end position="15"/>
    </location>
</feature>
<protein>
    <submittedName>
        <fullName evidence="2">Uncharacterized protein</fullName>
    </submittedName>
</protein>
<dbReference type="AlphaFoldDB" id="A0A642UDB3"/>
<name>A0A642UDB3_9ASCO</name>
<proteinExistence type="predicted"/>
<sequence length="114" mass="12623">MVPPSYYQSQQQYNQPAPPYNPNAGQVDAGYYDQNGNFVSQYPQQQPQYPMYGGYGHQQPSNYRGDENGNVPAGTDYAPPSHPPPAHVVNEQAQGSNSYEMGNYPPPSYPPPKN</sequence>
<dbReference type="EMBL" id="SWFS01000571">
    <property type="protein sequence ID" value="KAA8897045.1"/>
    <property type="molecule type" value="Genomic_DNA"/>
</dbReference>
<evidence type="ECO:0000256" key="1">
    <source>
        <dbReference type="SAM" id="MobiDB-lite"/>
    </source>
</evidence>
<reference evidence="2" key="1">
    <citation type="journal article" date="2019" name="G3 (Bethesda)">
        <title>Genome Assemblies of Two Rare Opportunistic Yeast Pathogens: Diutina rugosa (syn. Candida rugosa) and Trichomonascus ciferrii (syn. Candida ciferrii).</title>
        <authorList>
            <person name="Mixao V."/>
            <person name="Saus E."/>
            <person name="Hansen A.P."/>
            <person name="Lass-Florl C."/>
            <person name="Gabaldon T."/>
        </authorList>
    </citation>
    <scope>NUCLEOTIDE SEQUENCE</scope>
    <source>
        <strain evidence="2">CBS 4856</strain>
    </source>
</reference>
<feature type="compositionally biased region" description="Polar residues" evidence="1">
    <location>
        <begin position="91"/>
        <end position="100"/>
    </location>
</feature>
<dbReference type="VEuPathDB" id="FungiDB:TRICI_006807"/>
<keyword evidence="3" id="KW-1185">Reference proteome</keyword>
<comment type="caution">
    <text evidence="2">The sequence shown here is derived from an EMBL/GenBank/DDBJ whole genome shotgun (WGS) entry which is preliminary data.</text>
</comment>
<accession>A0A642UDB3</accession>
<dbReference type="Proteomes" id="UP000761534">
    <property type="component" value="Unassembled WGS sequence"/>
</dbReference>
<feature type="compositionally biased region" description="Pro residues" evidence="1">
    <location>
        <begin position="104"/>
        <end position="114"/>
    </location>
</feature>
<evidence type="ECO:0000313" key="2">
    <source>
        <dbReference type="EMBL" id="KAA8897045.1"/>
    </source>
</evidence>
<gene>
    <name evidence="2" type="ORF">TRICI_006807</name>
</gene>
<evidence type="ECO:0000313" key="3">
    <source>
        <dbReference type="Proteomes" id="UP000761534"/>
    </source>
</evidence>